<proteinExistence type="predicted"/>
<organism evidence="3 4">
    <name type="scientific">Acinetobacter albensis</name>
    <dbReference type="NCBI Taxonomy" id="1673609"/>
    <lineage>
        <taxon>Bacteria</taxon>
        <taxon>Pseudomonadati</taxon>
        <taxon>Pseudomonadota</taxon>
        <taxon>Gammaproteobacteria</taxon>
        <taxon>Moraxellales</taxon>
        <taxon>Moraxellaceae</taxon>
        <taxon>Acinetobacter</taxon>
    </lineage>
</organism>
<sequence>MKKNKKLGCLSLLLLSPITMAMQPLDDHSLSNTTGQDGLTVDVSISKIDFNQVAIIDKNGFTPNATTKAALVMAKSPGATAPIGVDFVEIFNANGTIQNSASQALKVVVDTDAGSGINGAFANLALSLGNQVNGLRIRPFSAYMVPDGSDAISSVLGSTYTQKSIFTTGTSLKNNITELLRSSSNIDIKFIAANKPTMNIQLGHSPQGQLIKFGGAIDSICGSTTAQPDGCSFNLVSGNTGAQFDAQITGKDANGFSLNGFYLSLVNDVTSGSENIPGGIVFGNEGVSDKLNISIKNLQLGEKGQSNANVFNGLQNGSMGNIGAVGVSATNLKVNVRGM</sequence>
<dbReference type="InterPro" id="IPR046158">
    <property type="entry name" value="DUF6160"/>
</dbReference>
<evidence type="ECO:0000259" key="2">
    <source>
        <dbReference type="Pfam" id="PF19657"/>
    </source>
</evidence>
<gene>
    <name evidence="3" type="ORF">GA0116959_101166</name>
</gene>
<keyword evidence="1" id="KW-0732">Signal</keyword>
<evidence type="ECO:0000313" key="3">
    <source>
        <dbReference type="EMBL" id="SCC70824.1"/>
    </source>
</evidence>
<evidence type="ECO:0000313" key="4">
    <source>
        <dbReference type="Proteomes" id="UP000243661"/>
    </source>
</evidence>
<feature type="signal peptide" evidence="1">
    <location>
        <begin position="1"/>
        <end position="21"/>
    </location>
</feature>
<feature type="chain" id="PRO_5008692722" description="DUF6160 domain-containing protein" evidence="1">
    <location>
        <begin position="22"/>
        <end position="339"/>
    </location>
</feature>
<feature type="domain" description="DUF6160" evidence="2">
    <location>
        <begin position="1"/>
        <end position="59"/>
    </location>
</feature>
<name>A0A1C4GRQ3_9GAMM</name>
<dbReference type="AlphaFoldDB" id="A0A1C4GRQ3"/>
<accession>A0A1C4GRQ3</accession>
<dbReference type="EMBL" id="FMBK01000001">
    <property type="protein sequence ID" value="SCC70824.1"/>
    <property type="molecule type" value="Genomic_DNA"/>
</dbReference>
<evidence type="ECO:0000256" key="1">
    <source>
        <dbReference type="SAM" id="SignalP"/>
    </source>
</evidence>
<dbReference type="RefSeq" id="WP_092717306.1">
    <property type="nucleotide sequence ID" value="NZ_FMBK01000001.1"/>
</dbReference>
<dbReference type="OrthoDB" id="6712189at2"/>
<dbReference type="Proteomes" id="UP000243661">
    <property type="component" value="Unassembled WGS sequence"/>
</dbReference>
<protein>
    <recommendedName>
        <fullName evidence="2">DUF6160 domain-containing protein</fullName>
    </recommendedName>
</protein>
<dbReference type="Pfam" id="PF19657">
    <property type="entry name" value="DUF6160"/>
    <property type="match status" value="1"/>
</dbReference>
<reference evidence="3 4" key="1">
    <citation type="submission" date="2016-08" db="EMBL/GenBank/DDBJ databases">
        <authorList>
            <person name="Seilhamer J.J."/>
        </authorList>
    </citation>
    <scope>NUCLEOTIDE SEQUENCE [LARGE SCALE GENOMIC DNA]</scope>
    <source>
        <strain evidence="3 4">ANC 4874</strain>
    </source>
</reference>